<organism evidence="7 8">
    <name type="scientific">Coccomyxa viridis</name>
    <dbReference type="NCBI Taxonomy" id="1274662"/>
    <lineage>
        <taxon>Eukaryota</taxon>
        <taxon>Viridiplantae</taxon>
        <taxon>Chlorophyta</taxon>
        <taxon>core chlorophytes</taxon>
        <taxon>Trebouxiophyceae</taxon>
        <taxon>Trebouxiophyceae incertae sedis</taxon>
        <taxon>Coccomyxaceae</taxon>
        <taxon>Coccomyxa</taxon>
    </lineage>
</organism>
<dbReference type="InterPro" id="IPR007248">
    <property type="entry name" value="Mpv17_PMP22"/>
</dbReference>
<evidence type="ECO:0000256" key="6">
    <source>
        <dbReference type="RuleBase" id="RU363053"/>
    </source>
</evidence>
<feature type="transmembrane region" description="Helical" evidence="6">
    <location>
        <begin position="174"/>
        <end position="193"/>
    </location>
</feature>
<dbReference type="EMBL" id="CAXHTA020000002">
    <property type="protein sequence ID" value="CAL5219508.1"/>
    <property type="molecule type" value="Genomic_DNA"/>
</dbReference>
<comment type="caution">
    <text evidence="7">The sequence shown here is derived from an EMBL/GenBank/DDBJ whole genome shotgun (WGS) entry which is preliminary data.</text>
</comment>
<keyword evidence="8" id="KW-1185">Reference proteome</keyword>
<accession>A0ABP1FN31</accession>
<keyword evidence="5 6" id="KW-0472">Membrane</keyword>
<reference evidence="7 8" key="1">
    <citation type="submission" date="2024-06" db="EMBL/GenBank/DDBJ databases">
        <authorList>
            <person name="Kraege A."/>
            <person name="Thomma B."/>
        </authorList>
    </citation>
    <scope>NUCLEOTIDE SEQUENCE [LARGE SCALE GENOMIC DNA]</scope>
</reference>
<evidence type="ECO:0000256" key="3">
    <source>
        <dbReference type="ARBA" id="ARBA00022692"/>
    </source>
</evidence>
<gene>
    <name evidence="7" type="primary">g1351</name>
    <name evidence="7" type="ORF">VP750_LOCUS1167</name>
</gene>
<evidence type="ECO:0000313" key="8">
    <source>
        <dbReference type="Proteomes" id="UP001497392"/>
    </source>
</evidence>
<dbReference type="PANTHER" id="PTHR11266">
    <property type="entry name" value="PEROXISOMAL MEMBRANE PROTEIN 2, PXMP2 MPV17"/>
    <property type="match status" value="1"/>
</dbReference>
<evidence type="ECO:0000256" key="1">
    <source>
        <dbReference type="ARBA" id="ARBA00004141"/>
    </source>
</evidence>
<evidence type="ECO:0000256" key="2">
    <source>
        <dbReference type="ARBA" id="ARBA00006824"/>
    </source>
</evidence>
<name>A0ABP1FN31_9CHLO</name>
<keyword evidence="3 6" id="KW-0812">Transmembrane</keyword>
<evidence type="ECO:0000313" key="7">
    <source>
        <dbReference type="EMBL" id="CAL5219508.1"/>
    </source>
</evidence>
<dbReference type="Proteomes" id="UP001497392">
    <property type="component" value="Unassembled WGS sequence"/>
</dbReference>
<evidence type="ECO:0000256" key="4">
    <source>
        <dbReference type="ARBA" id="ARBA00022989"/>
    </source>
</evidence>
<protein>
    <submittedName>
        <fullName evidence="7">G1351 protein</fullName>
    </submittedName>
</protein>
<comment type="subcellular location">
    <subcellularLocation>
        <location evidence="1">Membrane</location>
        <topology evidence="1">Multi-pass membrane protein</topology>
    </subcellularLocation>
</comment>
<sequence>MDASESAQSRPGRSKAPKGGLLAVAWGRYLKQLEKTPLETKALTSATLAGLSDIVAQRIVSRGALNWRRTAAIALYGLVWSGPSLHYWQQLQERIFKGKRDPVSLVKRVLLDQLTFGPFCNALFMSYIAMVVEGRSWDFTKAKLYTDFSGVQKNGWRLWPLASWITYQYIPLRLRVLFVNVVAFFWSTFLNYSSRTALTSWRK</sequence>
<comment type="similarity">
    <text evidence="2 6">Belongs to the peroxisomal membrane protein PXMP2/4 family.</text>
</comment>
<dbReference type="Pfam" id="PF04117">
    <property type="entry name" value="Mpv17_PMP22"/>
    <property type="match status" value="1"/>
</dbReference>
<keyword evidence="4 6" id="KW-1133">Transmembrane helix</keyword>
<evidence type="ECO:0000256" key="5">
    <source>
        <dbReference type="ARBA" id="ARBA00023136"/>
    </source>
</evidence>
<proteinExistence type="inferred from homology"/>
<dbReference type="PANTHER" id="PTHR11266:SF46">
    <property type="entry name" value="OS08G0566900 PROTEIN"/>
    <property type="match status" value="1"/>
</dbReference>
<feature type="transmembrane region" description="Helical" evidence="6">
    <location>
        <begin position="109"/>
        <end position="130"/>
    </location>
</feature>